<dbReference type="SUPFAM" id="SSF53067">
    <property type="entry name" value="Actin-like ATPase domain"/>
    <property type="match status" value="2"/>
</dbReference>
<evidence type="ECO:0000313" key="3">
    <source>
        <dbReference type="Proteomes" id="UP000287908"/>
    </source>
</evidence>
<accession>A0A432Z7A9</accession>
<organism evidence="2 3">
    <name type="scientific">Idiomarina seosinensis</name>
    <dbReference type="NCBI Taxonomy" id="281739"/>
    <lineage>
        <taxon>Bacteria</taxon>
        <taxon>Pseudomonadati</taxon>
        <taxon>Pseudomonadota</taxon>
        <taxon>Gammaproteobacteria</taxon>
        <taxon>Alteromonadales</taxon>
        <taxon>Idiomarinaceae</taxon>
        <taxon>Idiomarina</taxon>
    </lineage>
</organism>
<dbReference type="PANTHER" id="PTHR30005:SF0">
    <property type="entry name" value="RETROGRADE REGULATION PROTEIN 2"/>
    <property type="match status" value="1"/>
</dbReference>
<proteinExistence type="predicted"/>
<evidence type="ECO:0000313" key="2">
    <source>
        <dbReference type="EMBL" id="RUO73699.1"/>
    </source>
</evidence>
<dbReference type="GO" id="GO:0016462">
    <property type="term" value="F:pyrophosphatase activity"/>
    <property type="evidence" value="ECO:0007669"/>
    <property type="project" value="TreeGrafter"/>
</dbReference>
<dbReference type="Proteomes" id="UP000287908">
    <property type="component" value="Unassembled WGS sequence"/>
</dbReference>
<sequence length="308" mass="33056">MAVTNKRLAAIDMGSNSFHLVLAEVSMRGFYPKPRIVARYKHKVRLADGFNSNFQLDSSSIARAKNCLKGFSDQLKRFKPDAVRAVATAALRKSANQADIIPGLEQALGYSINVISGETEAALIFAGVCAAAEQQEPILVIDIGGASTEVIVGKPLKPKLLKSLDMGCVVFQNSYFSDKKLTSDNFEAAISQAQAQIADYSRDYQQAGWQQVLGASGTFRALAEVALAEGQTALTRDWLRSLIDRCIKAGAVNKLSFAGLREDRKAILAGGISILYGLLLELGIEQFGVTNGALREGLLAELAAEVTA</sequence>
<evidence type="ECO:0000259" key="1">
    <source>
        <dbReference type="Pfam" id="PF02541"/>
    </source>
</evidence>
<feature type="domain" description="Ppx/GppA phosphatase N-terminal" evidence="1">
    <location>
        <begin position="34"/>
        <end position="302"/>
    </location>
</feature>
<dbReference type="OrthoDB" id="9793035at2"/>
<dbReference type="InterPro" id="IPR050273">
    <property type="entry name" value="GppA/Ppx_hydrolase"/>
</dbReference>
<dbReference type="AlphaFoldDB" id="A0A432Z7A9"/>
<name>A0A432Z7A9_9GAMM</name>
<dbReference type="Gene3D" id="3.30.420.150">
    <property type="entry name" value="Exopolyphosphatase. Domain 2"/>
    <property type="match status" value="1"/>
</dbReference>
<dbReference type="CDD" id="cd24053">
    <property type="entry name" value="ASKHA_NBD_EcPPX-GppA-like"/>
    <property type="match status" value="1"/>
</dbReference>
<dbReference type="PANTHER" id="PTHR30005">
    <property type="entry name" value="EXOPOLYPHOSPHATASE"/>
    <property type="match status" value="1"/>
</dbReference>
<protein>
    <submittedName>
        <fullName evidence="2">Ppx/GppA family phosphatase</fullName>
    </submittedName>
</protein>
<dbReference type="InterPro" id="IPR003695">
    <property type="entry name" value="Ppx_GppA_N"/>
</dbReference>
<keyword evidence="3" id="KW-1185">Reference proteome</keyword>
<dbReference type="InterPro" id="IPR043129">
    <property type="entry name" value="ATPase_NBD"/>
</dbReference>
<reference evidence="2 3" key="1">
    <citation type="journal article" date="2011" name="Front. Microbiol.">
        <title>Genomic signatures of strain selection and enhancement in Bacillus atrophaeus var. globigii, a historical biowarfare simulant.</title>
        <authorList>
            <person name="Gibbons H.S."/>
            <person name="Broomall S.M."/>
            <person name="McNew L.A."/>
            <person name="Daligault H."/>
            <person name="Chapman C."/>
            <person name="Bruce D."/>
            <person name="Karavis M."/>
            <person name="Krepps M."/>
            <person name="McGregor P.A."/>
            <person name="Hong C."/>
            <person name="Park K.H."/>
            <person name="Akmal A."/>
            <person name="Feldman A."/>
            <person name="Lin J.S."/>
            <person name="Chang W.E."/>
            <person name="Higgs B.W."/>
            <person name="Demirev P."/>
            <person name="Lindquist J."/>
            <person name="Liem A."/>
            <person name="Fochler E."/>
            <person name="Read T.D."/>
            <person name="Tapia R."/>
            <person name="Johnson S."/>
            <person name="Bishop-Lilly K.A."/>
            <person name="Detter C."/>
            <person name="Han C."/>
            <person name="Sozhamannan S."/>
            <person name="Rosenzweig C.N."/>
            <person name="Skowronski E.W."/>
        </authorList>
    </citation>
    <scope>NUCLEOTIDE SEQUENCE [LARGE SCALE GENOMIC DNA]</scope>
    <source>
        <strain evidence="2 3">CL-SP19</strain>
    </source>
</reference>
<gene>
    <name evidence="2" type="ORF">CWI81_11795</name>
</gene>
<comment type="caution">
    <text evidence="2">The sequence shown here is derived from an EMBL/GenBank/DDBJ whole genome shotgun (WGS) entry which is preliminary data.</text>
</comment>
<dbReference type="EMBL" id="PIQF01000004">
    <property type="protein sequence ID" value="RUO73699.1"/>
    <property type="molecule type" value="Genomic_DNA"/>
</dbReference>
<dbReference type="Pfam" id="PF02541">
    <property type="entry name" value="Ppx-GppA"/>
    <property type="match status" value="1"/>
</dbReference>
<dbReference type="RefSeq" id="WP_126785500.1">
    <property type="nucleotide sequence ID" value="NZ_PIQF01000004.1"/>
</dbReference>
<dbReference type="Gene3D" id="3.30.420.40">
    <property type="match status" value="1"/>
</dbReference>